<dbReference type="InterPro" id="IPR013083">
    <property type="entry name" value="Znf_RING/FYVE/PHD"/>
</dbReference>
<organism evidence="4">
    <name type="scientific">Timema bartmani</name>
    <dbReference type="NCBI Taxonomy" id="61472"/>
    <lineage>
        <taxon>Eukaryota</taxon>
        <taxon>Metazoa</taxon>
        <taxon>Ecdysozoa</taxon>
        <taxon>Arthropoda</taxon>
        <taxon>Hexapoda</taxon>
        <taxon>Insecta</taxon>
        <taxon>Pterygota</taxon>
        <taxon>Neoptera</taxon>
        <taxon>Polyneoptera</taxon>
        <taxon>Phasmatodea</taxon>
        <taxon>Timematodea</taxon>
        <taxon>Timematoidea</taxon>
        <taxon>Timematidae</taxon>
        <taxon>Timema</taxon>
    </lineage>
</organism>
<dbReference type="AlphaFoldDB" id="A0A7R9I625"/>
<keyword evidence="1" id="KW-0479">Metal-binding</keyword>
<evidence type="ECO:0008006" key="5">
    <source>
        <dbReference type="Google" id="ProtNLM"/>
    </source>
</evidence>
<reference evidence="4" key="1">
    <citation type="submission" date="2020-11" db="EMBL/GenBank/DDBJ databases">
        <authorList>
            <person name="Tran Van P."/>
        </authorList>
    </citation>
    <scope>NUCLEOTIDE SEQUENCE</scope>
</reference>
<dbReference type="InterPro" id="IPR011011">
    <property type="entry name" value="Znf_FYVE_PHD"/>
</dbReference>
<evidence type="ECO:0000256" key="1">
    <source>
        <dbReference type="ARBA" id="ARBA00022723"/>
    </source>
</evidence>
<evidence type="ECO:0000313" key="4">
    <source>
        <dbReference type="EMBL" id="CAD7447907.1"/>
    </source>
</evidence>
<accession>A0A7R9I625</accession>
<gene>
    <name evidence="4" type="ORF">TBIB3V08_LOCUS10207</name>
</gene>
<sequence>MAPVTTLDRWEALSPVPVQPEGSTSQCSPKFRDLIPIPAKGTRKPSTRKVAHSIIFTDSHHKNSVENAKKNVLSLPEKRAIKSSNSSSAKKSRDVEDAECIFCEDLFSTTGADWVQCQACKKWTHVKCSGVCKRQMRYICDFCLDQQNRPIKTEIEYQ</sequence>
<dbReference type="CDD" id="cd15517">
    <property type="entry name" value="PHD_TCF19_like"/>
    <property type="match status" value="1"/>
</dbReference>
<evidence type="ECO:0000256" key="3">
    <source>
        <dbReference type="ARBA" id="ARBA00022833"/>
    </source>
</evidence>
<proteinExistence type="predicted"/>
<name>A0A7R9I625_9NEOP</name>
<dbReference type="GO" id="GO:0008270">
    <property type="term" value="F:zinc ion binding"/>
    <property type="evidence" value="ECO:0007669"/>
    <property type="project" value="UniProtKB-KW"/>
</dbReference>
<keyword evidence="3" id="KW-0862">Zinc</keyword>
<dbReference type="SUPFAM" id="SSF57903">
    <property type="entry name" value="FYVE/PHD zinc finger"/>
    <property type="match status" value="1"/>
</dbReference>
<keyword evidence="2" id="KW-0863">Zinc-finger</keyword>
<dbReference type="EMBL" id="OD569374">
    <property type="protein sequence ID" value="CAD7447907.1"/>
    <property type="molecule type" value="Genomic_DNA"/>
</dbReference>
<dbReference type="InterPro" id="IPR019786">
    <property type="entry name" value="Zinc_finger_PHD-type_CS"/>
</dbReference>
<protein>
    <recommendedName>
        <fullName evidence="5">Zinc finger PHD-type domain-containing protein</fullName>
    </recommendedName>
</protein>
<dbReference type="Gene3D" id="3.30.40.10">
    <property type="entry name" value="Zinc/RING finger domain, C3HC4 (zinc finger)"/>
    <property type="match status" value="1"/>
</dbReference>
<evidence type="ECO:0000256" key="2">
    <source>
        <dbReference type="ARBA" id="ARBA00022771"/>
    </source>
</evidence>
<dbReference type="PROSITE" id="PS01359">
    <property type="entry name" value="ZF_PHD_1"/>
    <property type="match status" value="1"/>
</dbReference>